<dbReference type="AlphaFoldDB" id="A0A1M6G0N9"/>
<proteinExistence type="predicted"/>
<name>A0A1M6G0N9_9FIRM</name>
<gene>
    <name evidence="1" type="ORF">SAMN02745751_01612</name>
</gene>
<dbReference type="STRING" id="1121476.SAMN02745751_01612"/>
<dbReference type="Gene3D" id="3.30.1390.10">
    <property type="match status" value="1"/>
</dbReference>
<dbReference type="OrthoDB" id="2066958at2"/>
<keyword evidence="2" id="KW-1185">Reference proteome</keyword>
<sequence>MALIKCSECGNQISDRAEVCIHCGCPVSEMDKQEVNNNIVEINGRKCDLSQIIEYKRKGALIYAIRDLREMTGLGLAEAKSLVDNLDVHSDNIGKTIYETKCPRCGSTEFQMVPRKWSLATGIFTNKVDRVCVKCKKKF</sequence>
<organism evidence="1 2">
    <name type="scientific">Dethiosulfatibacter aminovorans DSM 17477</name>
    <dbReference type="NCBI Taxonomy" id="1121476"/>
    <lineage>
        <taxon>Bacteria</taxon>
        <taxon>Bacillati</taxon>
        <taxon>Bacillota</taxon>
        <taxon>Tissierellia</taxon>
        <taxon>Dethiosulfatibacter</taxon>
    </lineage>
</organism>
<dbReference type="RefSeq" id="WP_073049067.1">
    <property type="nucleotide sequence ID" value="NZ_FQZL01000009.1"/>
</dbReference>
<dbReference type="Proteomes" id="UP000184052">
    <property type="component" value="Unassembled WGS sequence"/>
</dbReference>
<evidence type="ECO:0000313" key="1">
    <source>
        <dbReference type="EMBL" id="SHJ03454.1"/>
    </source>
</evidence>
<dbReference type="EMBL" id="FQZL01000009">
    <property type="protein sequence ID" value="SHJ03454.1"/>
    <property type="molecule type" value="Genomic_DNA"/>
</dbReference>
<accession>A0A1M6G0N9</accession>
<protein>
    <submittedName>
        <fullName evidence="1">Zinc-ribbon domain-containing protein</fullName>
    </submittedName>
</protein>
<reference evidence="1 2" key="1">
    <citation type="submission" date="2016-11" db="EMBL/GenBank/DDBJ databases">
        <authorList>
            <person name="Jaros S."/>
            <person name="Januszkiewicz K."/>
            <person name="Wedrychowicz H."/>
        </authorList>
    </citation>
    <scope>NUCLEOTIDE SEQUENCE [LARGE SCALE GENOMIC DNA]</scope>
    <source>
        <strain evidence="1 2">DSM 17477</strain>
    </source>
</reference>
<evidence type="ECO:0000313" key="2">
    <source>
        <dbReference type="Proteomes" id="UP000184052"/>
    </source>
</evidence>
<dbReference type="InterPro" id="IPR014719">
    <property type="entry name" value="Ribosomal_bL12_C/ClpS-like"/>
</dbReference>